<name>A0A922CRF6_MANSE</name>
<sequence length="207" mass="23955">MSEQLELLTESPSHWTTVSYVTPEIQKKEIKPFVVLALKELEGNPDSRTSSLMNADKFSAVRAVVRHFARLRSANKEPWKQEDVSMFLEGLKFSPECTAEFTNLLCTEEIYENVPKHLRVKPGLLSLQWRIDMSLCQSNAQAESPTPQRLKELFHNFTYVILTLQLTDGTTTTYRLSIQKFHEIRYTVASALKNLIVMEKRKCMRKE</sequence>
<gene>
    <name evidence="4" type="ORF">O3G_MSEX009898</name>
</gene>
<dbReference type="EMBL" id="JH668520">
    <property type="protein sequence ID" value="KAG6456725.1"/>
    <property type="molecule type" value="Genomic_DNA"/>
</dbReference>
<dbReference type="AlphaFoldDB" id="A0A922CRF6"/>
<reference evidence="4" key="1">
    <citation type="journal article" date="2016" name="Insect Biochem. Mol. Biol.">
        <title>Multifaceted biological insights from a draft genome sequence of the tobacco hornworm moth, Manduca sexta.</title>
        <authorList>
            <person name="Kanost M.R."/>
            <person name="Arrese E.L."/>
            <person name="Cao X."/>
            <person name="Chen Y.R."/>
            <person name="Chellapilla S."/>
            <person name="Goldsmith M.R."/>
            <person name="Grosse-Wilde E."/>
            <person name="Heckel D.G."/>
            <person name="Herndon N."/>
            <person name="Jiang H."/>
            <person name="Papanicolaou A."/>
            <person name="Qu J."/>
            <person name="Soulages J.L."/>
            <person name="Vogel H."/>
            <person name="Walters J."/>
            <person name="Waterhouse R.M."/>
            <person name="Ahn S.J."/>
            <person name="Almeida F.C."/>
            <person name="An C."/>
            <person name="Aqrawi P."/>
            <person name="Bretschneider A."/>
            <person name="Bryant W.B."/>
            <person name="Bucks S."/>
            <person name="Chao H."/>
            <person name="Chevignon G."/>
            <person name="Christen J.M."/>
            <person name="Clarke D.F."/>
            <person name="Dittmer N.T."/>
            <person name="Ferguson L.C.F."/>
            <person name="Garavelou S."/>
            <person name="Gordon K.H.J."/>
            <person name="Gunaratna R.T."/>
            <person name="Han Y."/>
            <person name="Hauser F."/>
            <person name="He Y."/>
            <person name="Heidel-Fischer H."/>
            <person name="Hirsh A."/>
            <person name="Hu Y."/>
            <person name="Jiang H."/>
            <person name="Kalra D."/>
            <person name="Klinner C."/>
            <person name="Konig C."/>
            <person name="Kovar C."/>
            <person name="Kroll A.R."/>
            <person name="Kuwar S.S."/>
            <person name="Lee S.L."/>
            <person name="Lehman R."/>
            <person name="Li K."/>
            <person name="Li Z."/>
            <person name="Liang H."/>
            <person name="Lovelace S."/>
            <person name="Lu Z."/>
            <person name="Mansfield J.H."/>
            <person name="McCulloch K.J."/>
            <person name="Mathew T."/>
            <person name="Morton B."/>
            <person name="Muzny D.M."/>
            <person name="Neunemann D."/>
            <person name="Ongeri F."/>
            <person name="Pauchet Y."/>
            <person name="Pu L.L."/>
            <person name="Pyrousis I."/>
            <person name="Rao X.J."/>
            <person name="Redding A."/>
            <person name="Roesel C."/>
            <person name="Sanchez-Gracia A."/>
            <person name="Schaack S."/>
            <person name="Shukla A."/>
            <person name="Tetreau G."/>
            <person name="Wang Y."/>
            <person name="Xiong G.H."/>
            <person name="Traut W."/>
            <person name="Walsh T.K."/>
            <person name="Worley K.C."/>
            <person name="Wu D."/>
            <person name="Wu W."/>
            <person name="Wu Y.Q."/>
            <person name="Zhang X."/>
            <person name="Zou Z."/>
            <person name="Zucker H."/>
            <person name="Briscoe A.D."/>
            <person name="Burmester T."/>
            <person name="Clem R.J."/>
            <person name="Feyereisen R."/>
            <person name="Grimmelikhuijzen C.J.P."/>
            <person name="Hamodrakas S.J."/>
            <person name="Hansson B.S."/>
            <person name="Huguet E."/>
            <person name="Jermiin L.S."/>
            <person name="Lan Q."/>
            <person name="Lehman H.K."/>
            <person name="Lorenzen M."/>
            <person name="Merzendorfer H."/>
            <person name="Michalopoulos I."/>
            <person name="Morton D.B."/>
            <person name="Muthukrishnan S."/>
            <person name="Oakeshott J.G."/>
            <person name="Palmer W."/>
            <person name="Park Y."/>
            <person name="Passarelli A.L."/>
            <person name="Rozas J."/>
            <person name="Schwartz L.M."/>
            <person name="Smith W."/>
            <person name="Southgate A."/>
            <person name="Vilcinskas A."/>
            <person name="Vogt R."/>
            <person name="Wang P."/>
            <person name="Werren J."/>
            <person name="Yu X.Q."/>
            <person name="Zhou J.J."/>
            <person name="Brown S.J."/>
            <person name="Scherer S.E."/>
            <person name="Richards S."/>
            <person name="Blissard G.W."/>
        </authorList>
    </citation>
    <scope>NUCLEOTIDE SEQUENCE</scope>
</reference>
<evidence type="ECO:0000256" key="1">
    <source>
        <dbReference type="ARBA" id="ARBA00016556"/>
    </source>
</evidence>
<evidence type="ECO:0000313" key="5">
    <source>
        <dbReference type="Proteomes" id="UP000791440"/>
    </source>
</evidence>
<evidence type="ECO:0000313" key="4">
    <source>
        <dbReference type="EMBL" id="KAG6456725.1"/>
    </source>
</evidence>
<proteinExistence type="inferred from homology"/>
<organism evidence="4 5">
    <name type="scientific">Manduca sexta</name>
    <name type="common">Tobacco hawkmoth</name>
    <name type="synonym">Tobacco hornworm</name>
    <dbReference type="NCBI Taxonomy" id="7130"/>
    <lineage>
        <taxon>Eukaryota</taxon>
        <taxon>Metazoa</taxon>
        <taxon>Ecdysozoa</taxon>
        <taxon>Arthropoda</taxon>
        <taxon>Hexapoda</taxon>
        <taxon>Insecta</taxon>
        <taxon>Pterygota</taxon>
        <taxon>Neoptera</taxon>
        <taxon>Endopterygota</taxon>
        <taxon>Lepidoptera</taxon>
        <taxon>Glossata</taxon>
        <taxon>Ditrysia</taxon>
        <taxon>Bombycoidea</taxon>
        <taxon>Sphingidae</taxon>
        <taxon>Sphinginae</taxon>
        <taxon>Sphingini</taxon>
        <taxon>Manduca</taxon>
    </lineage>
</organism>
<keyword evidence="5" id="KW-1185">Reference proteome</keyword>
<evidence type="ECO:0000256" key="2">
    <source>
        <dbReference type="ARBA" id="ARBA00093452"/>
    </source>
</evidence>
<dbReference type="Proteomes" id="UP000791440">
    <property type="component" value="Unassembled WGS sequence"/>
</dbReference>
<comment type="caution">
    <text evidence="4">The sequence shown here is derived from an EMBL/GenBank/DDBJ whole genome shotgun (WGS) entry which is preliminary data.</text>
</comment>
<comment type="similarity">
    <text evidence="2">Belongs to the COMM domain-containing protein 5 family.</text>
</comment>
<reference evidence="4" key="2">
    <citation type="submission" date="2020-12" db="EMBL/GenBank/DDBJ databases">
        <authorList>
            <person name="Kanost M."/>
        </authorList>
    </citation>
    <scope>NUCLEOTIDE SEQUENCE</scope>
</reference>
<dbReference type="PANTHER" id="PTHR15666:SF1">
    <property type="entry name" value="COMM DOMAIN-CONTAINING PROTEIN 5"/>
    <property type="match status" value="1"/>
</dbReference>
<protein>
    <recommendedName>
        <fullName evidence="1">COMM domain-containing protein 5</fullName>
    </recommendedName>
</protein>
<feature type="domain" description="COMM" evidence="3">
    <location>
        <begin position="123"/>
        <end position="199"/>
    </location>
</feature>
<dbReference type="GO" id="GO:0005634">
    <property type="term" value="C:nucleus"/>
    <property type="evidence" value="ECO:0007669"/>
    <property type="project" value="TreeGrafter"/>
</dbReference>
<dbReference type="InterPro" id="IPR017920">
    <property type="entry name" value="COMM"/>
</dbReference>
<dbReference type="InterPro" id="IPR037357">
    <property type="entry name" value="COMMD5"/>
</dbReference>
<evidence type="ECO:0000259" key="3">
    <source>
        <dbReference type="PROSITE" id="PS51269"/>
    </source>
</evidence>
<accession>A0A922CRF6</accession>
<dbReference type="PROSITE" id="PS51269">
    <property type="entry name" value="COMM"/>
    <property type="match status" value="1"/>
</dbReference>
<dbReference type="PANTHER" id="PTHR15666">
    <property type="entry name" value="COMM DOMAIN CONTAINING PROTEIN 5"/>
    <property type="match status" value="1"/>
</dbReference>